<dbReference type="eggNOG" id="COG1510">
    <property type="taxonomic scope" value="Bacteria"/>
</dbReference>
<evidence type="ECO:0000259" key="5">
    <source>
        <dbReference type="Pfam" id="PF12802"/>
    </source>
</evidence>
<dbReference type="RefSeq" id="WP_042450028.1">
    <property type="nucleotide sequence ID" value="NZ_BBPN01000017.1"/>
</dbReference>
<proteinExistence type="predicted"/>
<evidence type="ECO:0000256" key="2">
    <source>
        <dbReference type="ARBA" id="ARBA00023125"/>
    </source>
</evidence>
<reference evidence="7" key="1">
    <citation type="submission" date="2016-10" db="EMBL/GenBank/DDBJ databases">
        <authorList>
            <person name="Varghese N."/>
        </authorList>
    </citation>
    <scope>NUCLEOTIDE SEQUENCE [LARGE SCALE GENOMIC DNA]</scope>
    <source>
        <strain evidence="7">DSM 45096 / BCRC 16803 / CGMCC 4.1857 / CIP 109030 / JCM 12277 / KCTC 19219 / NBRC 100920 / 33214</strain>
    </source>
</reference>
<dbReference type="Gene3D" id="1.10.10.10">
    <property type="entry name" value="Winged helix-like DNA-binding domain superfamily/Winged helix DNA-binding domain"/>
    <property type="match status" value="1"/>
</dbReference>
<evidence type="ECO:0000256" key="3">
    <source>
        <dbReference type="ARBA" id="ARBA00023163"/>
    </source>
</evidence>
<evidence type="ECO:0000313" key="7">
    <source>
        <dbReference type="Proteomes" id="UP000183015"/>
    </source>
</evidence>
<dbReference type="OrthoDB" id="67158at2"/>
<evidence type="ECO:0000256" key="1">
    <source>
        <dbReference type="ARBA" id="ARBA00023015"/>
    </source>
</evidence>
<sequence>MTADPDELHAYIERFTGVLTDSGFPRMPARVFVALMTSESGRLTAAELADTLQISPAAVSGAVRYLTQFQLVGREREPGSRRDRYRVFDQVWREAMLNRDFVLGRWQNALAEGVHLLGEGSAASARLGESLHFFTFLRRELPALLERYHREREAALDDGAAQLGAVQPSQPGRTNPDS</sequence>
<dbReference type="InterPro" id="IPR036390">
    <property type="entry name" value="WH_DNA-bd_sf"/>
</dbReference>
<evidence type="ECO:0000256" key="4">
    <source>
        <dbReference type="SAM" id="MobiDB-lite"/>
    </source>
</evidence>
<keyword evidence="1" id="KW-0805">Transcription regulation</keyword>
<dbReference type="Gene3D" id="1.10.287.160">
    <property type="entry name" value="HR1 repeat"/>
    <property type="match status" value="1"/>
</dbReference>
<dbReference type="Proteomes" id="UP000183015">
    <property type="component" value="Unassembled WGS sequence"/>
</dbReference>
<accession>A0A1H7Z8P2</accession>
<protein>
    <submittedName>
        <fullName evidence="6">DNA-binding transcriptional regulator GbsR, MarR family</fullName>
    </submittedName>
</protein>
<keyword evidence="2 6" id="KW-0238">DNA-binding</keyword>
<organism evidence="6 7">
    <name type="scientific">Streptacidiphilus jiangxiensis</name>
    <dbReference type="NCBI Taxonomy" id="235985"/>
    <lineage>
        <taxon>Bacteria</taxon>
        <taxon>Bacillati</taxon>
        <taxon>Actinomycetota</taxon>
        <taxon>Actinomycetes</taxon>
        <taxon>Kitasatosporales</taxon>
        <taxon>Streptomycetaceae</taxon>
        <taxon>Streptacidiphilus</taxon>
    </lineage>
</organism>
<dbReference type="Pfam" id="PF12802">
    <property type="entry name" value="MarR_2"/>
    <property type="match status" value="1"/>
</dbReference>
<evidence type="ECO:0000313" key="6">
    <source>
        <dbReference type="EMBL" id="SEM53847.1"/>
    </source>
</evidence>
<dbReference type="GO" id="GO:0003700">
    <property type="term" value="F:DNA-binding transcription factor activity"/>
    <property type="evidence" value="ECO:0007669"/>
    <property type="project" value="InterPro"/>
</dbReference>
<dbReference type="InterPro" id="IPR052362">
    <property type="entry name" value="HTH-GbsR_regulator"/>
</dbReference>
<dbReference type="SUPFAM" id="SSF46785">
    <property type="entry name" value="Winged helix' DNA-binding domain"/>
    <property type="match status" value="1"/>
</dbReference>
<dbReference type="PANTHER" id="PTHR38465:SF2">
    <property type="entry name" value="HTH-TYPE TRANSCRIPTIONAL REGULATOR MMPR5"/>
    <property type="match status" value="1"/>
</dbReference>
<keyword evidence="3" id="KW-0804">Transcription</keyword>
<dbReference type="STRING" id="235985.SAMN05414137_1339"/>
<feature type="domain" description="HTH marR-type" evidence="5">
    <location>
        <begin position="22"/>
        <end position="82"/>
    </location>
</feature>
<gene>
    <name evidence="6" type="ORF">SAMN05414137_1339</name>
</gene>
<feature type="compositionally biased region" description="Polar residues" evidence="4">
    <location>
        <begin position="167"/>
        <end position="178"/>
    </location>
</feature>
<name>A0A1H7Z8P2_STRJI</name>
<dbReference type="EMBL" id="FOAZ01000033">
    <property type="protein sequence ID" value="SEM53847.1"/>
    <property type="molecule type" value="Genomic_DNA"/>
</dbReference>
<dbReference type="GO" id="GO:0003677">
    <property type="term" value="F:DNA binding"/>
    <property type="evidence" value="ECO:0007669"/>
    <property type="project" value="UniProtKB-KW"/>
</dbReference>
<dbReference type="AlphaFoldDB" id="A0A1H7Z8P2"/>
<dbReference type="PANTHER" id="PTHR38465">
    <property type="entry name" value="HTH-TYPE TRANSCRIPTIONAL REGULATOR MJ1563-RELATED"/>
    <property type="match status" value="1"/>
</dbReference>
<keyword evidence="7" id="KW-1185">Reference proteome</keyword>
<dbReference type="InterPro" id="IPR036388">
    <property type="entry name" value="WH-like_DNA-bd_sf"/>
</dbReference>
<dbReference type="InterPro" id="IPR000835">
    <property type="entry name" value="HTH_MarR-typ"/>
</dbReference>
<feature type="region of interest" description="Disordered" evidence="4">
    <location>
        <begin position="159"/>
        <end position="178"/>
    </location>
</feature>